<reference evidence="1" key="2">
    <citation type="journal article" date="2023" name="Microorganisms">
        <title>Isolation and Genomic Characteristics of Cat-Borne Campylobacter felis sp. nov. and Sheep-Borne Campylobacter ovis sp. nov.</title>
        <authorList>
            <person name="Wang H."/>
            <person name="Li Y."/>
            <person name="Gu Y."/>
            <person name="Zhou G."/>
            <person name="Chen X."/>
            <person name="Zhang X."/>
            <person name="Shao Z."/>
            <person name="Zhang J."/>
            <person name="Zhang M."/>
        </authorList>
    </citation>
    <scope>NUCLEOTIDE SEQUENCE</scope>
    <source>
        <strain evidence="1">PS10</strain>
    </source>
</reference>
<keyword evidence="2" id="KW-1185">Reference proteome</keyword>
<proteinExistence type="predicted"/>
<sequence>MYQDVYIPVKCLDTMPVKPVYDSENLESAKDLMRYYEEVEILLKGCVDE</sequence>
<accession>A0ABT7HP47</accession>
<dbReference type="RefSeq" id="WP_284936830.1">
    <property type="nucleotide sequence ID" value="NZ_JANURM010000002.1"/>
</dbReference>
<name>A0ABT7HP47_9BACT</name>
<gene>
    <name evidence="1" type="ORF">NYG85_02120</name>
</gene>
<evidence type="ECO:0000313" key="1">
    <source>
        <dbReference type="EMBL" id="MDL0088174.1"/>
    </source>
</evidence>
<protein>
    <submittedName>
        <fullName evidence="1">Uncharacterized protein</fullName>
    </submittedName>
</protein>
<evidence type="ECO:0000313" key="2">
    <source>
        <dbReference type="Proteomes" id="UP001173801"/>
    </source>
</evidence>
<dbReference type="EMBL" id="JANURM010000002">
    <property type="protein sequence ID" value="MDL0088174.1"/>
    <property type="molecule type" value="Genomic_DNA"/>
</dbReference>
<dbReference type="Proteomes" id="UP001173801">
    <property type="component" value="Unassembled WGS sequence"/>
</dbReference>
<reference evidence="1" key="1">
    <citation type="submission" date="2022-08" db="EMBL/GenBank/DDBJ databases">
        <authorList>
            <person name="Wang H."/>
        </authorList>
    </citation>
    <scope>NUCLEOTIDE SEQUENCE</scope>
    <source>
        <strain evidence="1">PS10</strain>
    </source>
</reference>
<organism evidence="1 2">
    <name type="scientific">Campylobacter gastrosuis</name>
    <dbReference type="NCBI Taxonomy" id="2974576"/>
    <lineage>
        <taxon>Bacteria</taxon>
        <taxon>Pseudomonadati</taxon>
        <taxon>Campylobacterota</taxon>
        <taxon>Epsilonproteobacteria</taxon>
        <taxon>Campylobacterales</taxon>
        <taxon>Campylobacteraceae</taxon>
        <taxon>Campylobacter</taxon>
    </lineage>
</organism>
<comment type="caution">
    <text evidence="1">The sequence shown here is derived from an EMBL/GenBank/DDBJ whole genome shotgun (WGS) entry which is preliminary data.</text>
</comment>